<accession>A8NTL4</accession>
<name>A8NTL4_COPC7</name>
<dbReference type="VEuPathDB" id="FungiDB:CC1G_06345"/>
<keyword evidence="1" id="KW-0812">Transmembrane</keyword>
<dbReference type="InParanoid" id="A8NTL4"/>
<gene>
    <name evidence="2" type="ORF">CC1G_06345</name>
</gene>
<comment type="caution">
    <text evidence="2">The sequence shown here is derived from an EMBL/GenBank/DDBJ whole genome shotgun (WGS) entry which is preliminary data.</text>
</comment>
<dbReference type="Proteomes" id="UP000001861">
    <property type="component" value="Unassembled WGS sequence"/>
</dbReference>
<proteinExistence type="predicted"/>
<reference evidence="2 3" key="1">
    <citation type="journal article" date="2010" name="Proc. Natl. Acad. Sci. U.S.A.">
        <title>Insights into evolution of multicellular fungi from the assembled chromosomes of the mushroom Coprinopsis cinerea (Coprinus cinereus).</title>
        <authorList>
            <person name="Stajich J.E."/>
            <person name="Wilke S.K."/>
            <person name="Ahren D."/>
            <person name="Au C.H."/>
            <person name="Birren B.W."/>
            <person name="Borodovsky M."/>
            <person name="Burns C."/>
            <person name="Canback B."/>
            <person name="Casselton L.A."/>
            <person name="Cheng C.K."/>
            <person name="Deng J."/>
            <person name="Dietrich F.S."/>
            <person name="Fargo D.C."/>
            <person name="Farman M.L."/>
            <person name="Gathman A.C."/>
            <person name="Goldberg J."/>
            <person name="Guigo R."/>
            <person name="Hoegger P.J."/>
            <person name="Hooker J.B."/>
            <person name="Huggins A."/>
            <person name="James T.Y."/>
            <person name="Kamada T."/>
            <person name="Kilaru S."/>
            <person name="Kodira C."/>
            <person name="Kues U."/>
            <person name="Kupfer D."/>
            <person name="Kwan H.S."/>
            <person name="Lomsadze A."/>
            <person name="Li W."/>
            <person name="Lilly W.W."/>
            <person name="Ma L.J."/>
            <person name="Mackey A.J."/>
            <person name="Manning G."/>
            <person name="Martin F."/>
            <person name="Muraguchi H."/>
            <person name="Natvig D.O."/>
            <person name="Palmerini H."/>
            <person name="Ramesh M.A."/>
            <person name="Rehmeyer C.J."/>
            <person name="Roe B.A."/>
            <person name="Shenoy N."/>
            <person name="Stanke M."/>
            <person name="Ter-Hovhannisyan V."/>
            <person name="Tunlid A."/>
            <person name="Velagapudi R."/>
            <person name="Vision T.J."/>
            <person name="Zeng Q."/>
            <person name="Zolan M.E."/>
            <person name="Pukkila P.J."/>
        </authorList>
    </citation>
    <scope>NUCLEOTIDE SEQUENCE [LARGE SCALE GENOMIC DNA]</scope>
    <source>
        <strain evidence="3">Okayama-7 / 130 / ATCC MYA-4618 / FGSC 9003</strain>
    </source>
</reference>
<sequence length="184" mass="20996">METDLKKLAHTSPKWNLQHHSVQCNMDCRETSLWLSALVINVVSINVVSLFFHMSSEQRENSEEKRASKKRIFSGPHNLSLNISMRFSLDVGRTFGVNDIIEIDGLMSGDVRPPFADIREEVFDDHSAKLRETSKKSGGNFFQISLVFRINLCPGRWGTESMRLPEYDFAIALSVPTSRTSERF</sequence>
<keyword evidence="1" id="KW-0472">Membrane</keyword>
<evidence type="ECO:0000313" key="2">
    <source>
        <dbReference type="EMBL" id="EAU85632.2"/>
    </source>
</evidence>
<dbReference type="HOGENOM" id="CLU_1468091_0_0_1"/>
<keyword evidence="3" id="KW-1185">Reference proteome</keyword>
<dbReference type="AlphaFoldDB" id="A8NTL4"/>
<keyword evidence="1" id="KW-1133">Transmembrane helix</keyword>
<protein>
    <submittedName>
        <fullName evidence="2">Uncharacterized protein</fullName>
    </submittedName>
</protein>
<dbReference type="GeneID" id="6012801"/>
<evidence type="ECO:0000256" key="1">
    <source>
        <dbReference type="SAM" id="Phobius"/>
    </source>
</evidence>
<dbReference type="KEGG" id="cci:CC1G_06345"/>
<organism evidence="2 3">
    <name type="scientific">Coprinopsis cinerea (strain Okayama-7 / 130 / ATCC MYA-4618 / FGSC 9003)</name>
    <name type="common">Inky cap fungus</name>
    <name type="synonym">Hormographiella aspergillata</name>
    <dbReference type="NCBI Taxonomy" id="240176"/>
    <lineage>
        <taxon>Eukaryota</taxon>
        <taxon>Fungi</taxon>
        <taxon>Dikarya</taxon>
        <taxon>Basidiomycota</taxon>
        <taxon>Agaricomycotina</taxon>
        <taxon>Agaricomycetes</taxon>
        <taxon>Agaricomycetidae</taxon>
        <taxon>Agaricales</taxon>
        <taxon>Agaricineae</taxon>
        <taxon>Psathyrellaceae</taxon>
        <taxon>Coprinopsis</taxon>
    </lineage>
</organism>
<feature type="transmembrane region" description="Helical" evidence="1">
    <location>
        <begin position="33"/>
        <end position="52"/>
    </location>
</feature>
<dbReference type="RefSeq" id="XP_001836260.2">
    <property type="nucleotide sequence ID" value="XM_001836208.2"/>
</dbReference>
<evidence type="ECO:0000313" key="3">
    <source>
        <dbReference type="Proteomes" id="UP000001861"/>
    </source>
</evidence>
<dbReference type="EMBL" id="AACS02000004">
    <property type="protein sequence ID" value="EAU85632.2"/>
    <property type="molecule type" value="Genomic_DNA"/>
</dbReference>